<dbReference type="InterPro" id="IPR054215">
    <property type="entry name" value="DUF6923"/>
</dbReference>
<name>A0ABP8M124_9BACT</name>
<dbReference type="Pfam" id="PF21959">
    <property type="entry name" value="DUF6923"/>
    <property type="match status" value="2"/>
</dbReference>
<dbReference type="NCBIfam" id="TIGR04183">
    <property type="entry name" value="Por_Secre_tail"/>
    <property type="match status" value="1"/>
</dbReference>
<dbReference type="EMBL" id="BAABEY010000026">
    <property type="protein sequence ID" value="GAA4442276.1"/>
    <property type="molecule type" value="Genomic_DNA"/>
</dbReference>
<feature type="domain" description="Secretion system C-terminal sorting" evidence="2">
    <location>
        <begin position="918"/>
        <end position="992"/>
    </location>
</feature>
<proteinExistence type="predicted"/>
<feature type="chain" id="PRO_5045749047" description="Secretion system C-terminal sorting domain-containing protein" evidence="1">
    <location>
        <begin position="33"/>
        <end position="994"/>
    </location>
</feature>
<protein>
    <recommendedName>
        <fullName evidence="6">Secretion system C-terminal sorting domain-containing protein</fullName>
    </recommendedName>
</protein>
<organism evidence="4 5">
    <name type="scientific">Ravibacter arvi</name>
    <dbReference type="NCBI Taxonomy" id="2051041"/>
    <lineage>
        <taxon>Bacteria</taxon>
        <taxon>Pseudomonadati</taxon>
        <taxon>Bacteroidota</taxon>
        <taxon>Cytophagia</taxon>
        <taxon>Cytophagales</taxon>
        <taxon>Spirosomataceae</taxon>
        <taxon>Ravibacter</taxon>
    </lineage>
</organism>
<dbReference type="SUPFAM" id="SSF82171">
    <property type="entry name" value="DPP6 N-terminal domain-like"/>
    <property type="match status" value="1"/>
</dbReference>
<dbReference type="SUPFAM" id="SSF117074">
    <property type="entry name" value="Hypothetical protein PA1324"/>
    <property type="match status" value="1"/>
</dbReference>
<dbReference type="InterPro" id="IPR026444">
    <property type="entry name" value="Secre_tail"/>
</dbReference>
<feature type="domain" description="DUF6923" evidence="3">
    <location>
        <begin position="45"/>
        <end position="285"/>
    </location>
</feature>
<comment type="caution">
    <text evidence="4">The sequence shown here is derived from an EMBL/GenBank/DDBJ whole genome shotgun (WGS) entry which is preliminary data.</text>
</comment>
<dbReference type="Pfam" id="PF18962">
    <property type="entry name" value="Por_Secre_tail"/>
    <property type="match status" value="1"/>
</dbReference>
<dbReference type="Gene3D" id="2.60.40.10">
    <property type="entry name" value="Immunoglobulins"/>
    <property type="match status" value="2"/>
</dbReference>
<sequence length="994" mass="105093">MKIVYLTKQAISVYLCLTLTLCAIFASGQAPAPFECSHLAYQVSSNAGSNSTLYSYDVASGTRTLLHTLPLNVNAIGYNTTDNFMYGIAVTTKNLVKIGSNGSIETHVIPNLPTADYNVGDFIGDGYYFVYGGGTPRYYVIDVNPSRSTYLQLVDPTAAFVLDNSPYGNTFNGSPGLSLSDLAYNPLTGLLYGVIDPQGALAYRRVTVNPLTRAVSFSAAAILGGGIQSETQAFGSAFIDANQNHFYVFGNQQGRFYRVNLADNTAVTISSSAPAENNDGASCPNAFLVTPTPFECSALAYQVTYSGGAYSNLYSYNVATGTRTLISELTVSANAIGYNTLDNYLWGVIASTNQVVKIGANGGTEIYNIPNLPVPSMGYNVGDFIGDGYWFVYDRTATRYYVIDVNPARSTYLQLVDPTASFALDTAPYGNAFTGDLAGSILNLSDVAYNPATGLLYSMMDPSTTGGNAFKSVTINPVTTQVTLSAGGVSGASIQTEGTAYGSVFIDQAPGIFYVFANQLGRFYKIDINTNTASLVSTSLSAANNDGASCPNAFLTASISGNIFHDPDGGNVNNSTGAPNTVPSGLFANLVNSAGNVVAVVPVNSAGIYGFTGTPSGTYTVVLSTTSGVVNEPAPTPVLPTGWVNTGEFNGAPNTGNTGPVDGISPPFTYTAGSELANINFGIQEPPVAEVKSFNLPATPAVNDIISLSAGGDSNTGNTPGNLTGNDPDGGVLNSTTAPYGVTINTIPLAGTLIYDGTPITTANYYIPNYDPTKLEFQFTGSGYSNVSFTYSVHDAAGAQSTPVSYAIAWEGSLPVNLVSFTGRKGDNSSVALTWITSSETNSEGFEIEHSVNGKNWITIGRLASKGESRELSRYTFTHSDPSNGKNMYRLKMIDFDRTFAYSNIIRLDYRLAAEVSVYPNPAIDAVKIKIEGVLNSTDIRNVDIYDLNGRAVYSASKPTSGEIDVTHLNAGTYIIAIQHKNGTRYNTRVIIKK</sequence>
<evidence type="ECO:0008006" key="6">
    <source>
        <dbReference type="Google" id="ProtNLM"/>
    </source>
</evidence>
<gene>
    <name evidence="4" type="ORF">GCM10023091_28770</name>
</gene>
<dbReference type="InterPro" id="IPR013783">
    <property type="entry name" value="Ig-like_fold"/>
</dbReference>
<evidence type="ECO:0000259" key="2">
    <source>
        <dbReference type="Pfam" id="PF18962"/>
    </source>
</evidence>
<keyword evidence="5" id="KW-1185">Reference proteome</keyword>
<dbReference type="RefSeq" id="WP_345030383.1">
    <property type="nucleotide sequence ID" value="NZ_BAABEY010000026.1"/>
</dbReference>
<evidence type="ECO:0000313" key="5">
    <source>
        <dbReference type="Proteomes" id="UP001501508"/>
    </source>
</evidence>
<evidence type="ECO:0000313" key="4">
    <source>
        <dbReference type="EMBL" id="GAA4442276.1"/>
    </source>
</evidence>
<evidence type="ECO:0000256" key="1">
    <source>
        <dbReference type="SAM" id="SignalP"/>
    </source>
</evidence>
<reference evidence="5" key="1">
    <citation type="journal article" date="2019" name="Int. J. Syst. Evol. Microbiol.">
        <title>The Global Catalogue of Microorganisms (GCM) 10K type strain sequencing project: providing services to taxonomists for standard genome sequencing and annotation.</title>
        <authorList>
            <consortium name="The Broad Institute Genomics Platform"/>
            <consortium name="The Broad Institute Genome Sequencing Center for Infectious Disease"/>
            <person name="Wu L."/>
            <person name="Ma J."/>
        </authorList>
    </citation>
    <scope>NUCLEOTIDE SEQUENCE [LARGE SCALE GENOMIC DNA]</scope>
    <source>
        <strain evidence="5">JCM 31920</strain>
    </source>
</reference>
<dbReference type="SUPFAM" id="SSF101898">
    <property type="entry name" value="NHL repeat"/>
    <property type="match status" value="1"/>
</dbReference>
<keyword evidence="1" id="KW-0732">Signal</keyword>
<dbReference type="Proteomes" id="UP001501508">
    <property type="component" value="Unassembled WGS sequence"/>
</dbReference>
<accession>A0ABP8M124</accession>
<feature type="domain" description="DUF6923" evidence="3">
    <location>
        <begin position="309"/>
        <end position="552"/>
    </location>
</feature>
<feature type="signal peptide" evidence="1">
    <location>
        <begin position="1"/>
        <end position="32"/>
    </location>
</feature>
<evidence type="ECO:0000259" key="3">
    <source>
        <dbReference type="Pfam" id="PF21959"/>
    </source>
</evidence>